<evidence type="ECO:0000313" key="1">
    <source>
        <dbReference type="EMBL" id="KAH7668301.1"/>
    </source>
</evidence>
<gene>
    <name evidence="1" type="ORF">IHE45_11G002800</name>
</gene>
<dbReference type="Proteomes" id="UP000827976">
    <property type="component" value="Chromosome 11"/>
</dbReference>
<reference evidence="2" key="1">
    <citation type="journal article" date="2022" name="Nat. Commun.">
        <title>Chromosome evolution and the genetic basis of agronomically important traits in greater yam.</title>
        <authorList>
            <person name="Bredeson J.V."/>
            <person name="Lyons J.B."/>
            <person name="Oniyinde I.O."/>
            <person name="Okereke N.R."/>
            <person name="Kolade O."/>
            <person name="Nnabue I."/>
            <person name="Nwadili C.O."/>
            <person name="Hribova E."/>
            <person name="Parker M."/>
            <person name="Nwogha J."/>
            <person name="Shu S."/>
            <person name="Carlson J."/>
            <person name="Kariba R."/>
            <person name="Muthemba S."/>
            <person name="Knop K."/>
            <person name="Barton G.J."/>
            <person name="Sherwood A.V."/>
            <person name="Lopez-Montes A."/>
            <person name="Asiedu R."/>
            <person name="Jamnadass R."/>
            <person name="Muchugi A."/>
            <person name="Goodstein D."/>
            <person name="Egesi C.N."/>
            <person name="Featherston J."/>
            <person name="Asfaw A."/>
            <person name="Simpson G.G."/>
            <person name="Dolezel J."/>
            <person name="Hendre P.S."/>
            <person name="Van Deynze A."/>
            <person name="Kumar P.L."/>
            <person name="Obidiegwu J.E."/>
            <person name="Bhattacharjee R."/>
            <person name="Rokhsar D.S."/>
        </authorList>
    </citation>
    <scope>NUCLEOTIDE SEQUENCE [LARGE SCALE GENOMIC DNA]</scope>
    <source>
        <strain evidence="2">cv. TDa95/00328</strain>
    </source>
</reference>
<organism evidence="1 2">
    <name type="scientific">Dioscorea alata</name>
    <name type="common">Purple yam</name>
    <dbReference type="NCBI Taxonomy" id="55571"/>
    <lineage>
        <taxon>Eukaryota</taxon>
        <taxon>Viridiplantae</taxon>
        <taxon>Streptophyta</taxon>
        <taxon>Embryophyta</taxon>
        <taxon>Tracheophyta</taxon>
        <taxon>Spermatophyta</taxon>
        <taxon>Magnoliopsida</taxon>
        <taxon>Liliopsida</taxon>
        <taxon>Dioscoreales</taxon>
        <taxon>Dioscoreaceae</taxon>
        <taxon>Dioscorea</taxon>
    </lineage>
</organism>
<evidence type="ECO:0000313" key="2">
    <source>
        <dbReference type="Proteomes" id="UP000827976"/>
    </source>
</evidence>
<name>A0ACB7V4B7_DIOAL</name>
<keyword evidence="2" id="KW-1185">Reference proteome</keyword>
<keyword evidence="1" id="KW-0808">Transferase</keyword>
<accession>A0ACB7V4B7</accession>
<keyword evidence="1" id="KW-0489">Methyltransferase</keyword>
<comment type="caution">
    <text evidence="1">The sequence shown here is derived from an EMBL/GenBank/DDBJ whole genome shotgun (WGS) entry which is preliminary data.</text>
</comment>
<protein>
    <submittedName>
        <fullName evidence="1">Lysine methyltransferase protein</fullName>
    </submittedName>
</protein>
<proteinExistence type="predicted"/>
<sequence>MSLENVELARLKVIIHESEHTHDAATGRVLTGAWLWDSEIQLAHFLITRQLTNQTILELGAGTGLPGLIDVLVTQGFRVTKLEVITRSLLRAKQQTSVCCL</sequence>
<dbReference type="EMBL" id="CM037021">
    <property type="protein sequence ID" value="KAH7668301.1"/>
    <property type="molecule type" value="Genomic_DNA"/>
</dbReference>